<keyword evidence="8" id="KW-1185">Reference proteome</keyword>
<organism evidence="7 8">
    <name type="scientific">Cysteiniphilum litorale</name>
    <dbReference type="NCBI Taxonomy" id="2056700"/>
    <lineage>
        <taxon>Bacteria</taxon>
        <taxon>Pseudomonadati</taxon>
        <taxon>Pseudomonadota</taxon>
        <taxon>Gammaproteobacteria</taxon>
        <taxon>Thiotrichales</taxon>
        <taxon>Fastidiosibacteraceae</taxon>
        <taxon>Cysteiniphilum</taxon>
    </lineage>
</organism>
<comment type="caution">
    <text evidence="7">The sequence shown here is derived from an EMBL/GenBank/DDBJ whole genome shotgun (WGS) entry which is preliminary data.</text>
</comment>
<feature type="chain" id="PRO_5035147439" evidence="4">
    <location>
        <begin position="24"/>
        <end position="598"/>
    </location>
</feature>
<dbReference type="InterPro" id="IPR035243">
    <property type="entry name" value="TamA_POTRA_Dom_1"/>
</dbReference>
<feature type="domain" description="TamA POTRA" evidence="6">
    <location>
        <begin position="38"/>
        <end position="115"/>
    </location>
</feature>
<dbReference type="Pfam" id="PF17243">
    <property type="entry name" value="POTRA_TamA_1"/>
    <property type="match status" value="1"/>
</dbReference>
<name>A0A8J3E9J5_9GAMM</name>
<dbReference type="InterPro" id="IPR039910">
    <property type="entry name" value="D15-like"/>
</dbReference>
<gene>
    <name evidence="7" type="ORF">GCM10010995_18990</name>
</gene>
<dbReference type="RefSeq" id="WP_117003225.1">
    <property type="nucleotide sequence ID" value="NZ_BMJS01000023.1"/>
</dbReference>
<dbReference type="Proteomes" id="UP000636949">
    <property type="component" value="Unassembled WGS sequence"/>
</dbReference>
<dbReference type="EMBL" id="BMJS01000023">
    <property type="protein sequence ID" value="GGG01734.1"/>
    <property type="molecule type" value="Genomic_DNA"/>
</dbReference>
<dbReference type="PANTHER" id="PTHR12815">
    <property type="entry name" value="SORTING AND ASSEMBLY MACHINERY SAMM50 PROTEIN FAMILY MEMBER"/>
    <property type="match status" value="1"/>
</dbReference>
<feature type="signal peptide" evidence="4">
    <location>
        <begin position="1"/>
        <end position="23"/>
    </location>
</feature>
<accession>A0A8J3E9J5</accession>
<proteinExistence type="predicted"/>
<dbReference type="Gene3D" id="2.40.160.50">
    <property type="entry name" value="membrane protein fhac: a member of the omp85/tpsb transporter family"/>
    <property type="match status" value="1"/>
</dbReference>
<dbReference type="PANTHER" id="PTHR12815:SF47">
    <property type="entry name" value="TRANSLOCATION AND ASSEMBLY MODULE SUBUNIT TAMA"/>
    <property type="match status" value="1"/>
</dbReference>
<evidence type="ECO:0000256" key="2">
    <source>
        <dbReference type="ARBA" id="ARBA00022729"/>
    </source>
</evidence>
<feature type="domain" description="POTRA" evidence="5">
    <location>
        <begin position="206"/>
        <end position="283"/>
    </location>
</feature>
<dbReference type="Gene3D" id="3.10.20.310">
    <property type="entry name" value="membrane protein fhac"/>
    <property type="match status" value="3"/>
</dbReference>
<evidence type="ECO:0000313" key="7">
    <source>
        <dbReference type="EMBL" id="GGG01734.1"/>
    </source>
</evidence>
<dbReference type="GO" id="GO:0097347">
    <property type="term" value="C:TAM protein secretion complex"/>
    <property type="evidence" value="ECO:0007669"/>
    <property type="project" value="TreeGrafter"/>
</dbReference>
<evidence type="ECO:0000313" key="8">
    <source>
        <dbReference type="Proteomes" id="UP000636949"/>
    </source>
</evidence>
<dbReference type="GO" id="GO:0009306">
    <property type="term" value="P:protein secretion"/>
    <property type="evidence" value="ECO:0007669"/>
    <property type="project" value="TreeGrafter"/>
</dbReference>
<evidence type="ECO:0000256" key="1">
    <source>
        <dbReference type="ARBA" id="ARBA00022692"/>
    </source>
</evidence>
<dbReference type="InterPro" id="IPR010827">
    <property type="entry name" value="BamA/TamA_POTRA"/>
</dbReference>
<keyword evidence="3" id="KW-0472">Membrane</keyword>
<dbReference type="GO" id="GO:0009279">
    <property type="term" value="C:cell outer membrane"/>
    <property type="evidence" value="ECO:0007669"/>
    <property type="project" value="TreeGrafter"/>
</dbReference>
<reference evidence="7" key="2">
    <citation type="submission" date="2020-09" db="EMBL/GenBank/DDBJ databases">
        <authorList>
            <person name="Sun Q."/>
            <person name="Zhou Y."/>
        </authorList>
    </citation>
    <scope>NUCLEOTIDE SEQUENCE</scope>
    <source>
        <strain evidence="7">CGMCC 1.15758</strain>
    </source>
</reference>
<dbReference type="AlphaFoldDB" id="A0A8J3E9J5"/>
<keyword evidence="3" id="KW-0998">Cell outer membrane</keyword>
<dbReference type="OrthoDB" id="9769707at2"/>
<reference evidence="7" key="1">
    <citation type="journal article" date="2014" name="Int. J. Syst. Evol. Microbiol.">
        <title>Complete genome sequence of Corynebacterium casei LMG S-19264T (=DSM 44701T), isolated from a smear-ripened cheese.</title>
        <authorList>
            <consortium name="US DOE Joint Genome Institute (JGI-PGF)"/>
            <person name="Walter F."/>
            <person name="Albersmeier A."/>
            <person name="Kalinowski J."/>
            <person name="Ruckert C."/>
        </authorList>
    </citation>
    <scope>NUCLEOTIDE SEQUENCE</scope>
    <source>
        <strain evidence="7">CGMCC 1.15758</strain>
    </source>
</reference>
<evidence type="ECO:0000259" key="5">
    <source>
        <dbReference type="Pfam" id="PF07244"/>
    </source>
</evidence>
<dbReference type="Pfam" id="PF07244">
    <property type="entry name" value="POTRA"/>
    <property type="match status" value="1"/>
</dbReference>
<keyword evidence="2 4" id="KW-0732">Signal</keyword>
<protein>
    <submittedName>
        <fullName evidence="7">Membrane protein</fullName>
    </submittedName>
</protein>
<evidence type="ECO:0000259" key="6">
    <source>
        <dbReference type="Pfam" id="PF17243"/>
    </source>
</evidence>
<evidence type="ECO:0000256" key="4">
    <source>
        <dbReference type="SAM" id="SignalP"/>
    </source>
</evidence>
<keyword evidence="1" id="KW-0812">Transmembrane</keyword>
<evidence type="ECO:0000256" key="3">
    <source>
        <dbReference type="ARBA" id="ARBA00023237"/>
    </source>
</evidence>
<sequence length="598" mass="67317">MLRKSILRIFFIFSLFSLSFLYAADDNKSDSKAPTLDIVINGINDNKIKSSILDNISLSRFKAFAVSHPNQMQLLLKKSDDEIKTLLEPYGYYKPVITTDFSVKDNLWIATFNVKLNEPLHIDALTVNINGSGQHSKIATKTLNDLPLKQGDILTQTAYEKSKALLTDSFFNAGYLDSELTEHEIRINMLKYTAEVILSIDTGDLYTIGAINIKQQRYDYAERFIDDIIKVSIGDVMSQKKITKANKRLQDSGYFSNAQLVPKISKRDKVNKTVPVDLNLTAGHARTYTFGVGYGTFTGPRVSFGTLFRHVTDTGQQFSFNVSASPANSTFSTSYVFPGQDPLHDNWSLIAEQSYIETDTYNERQTNFGIARTHKYGNWQTTVSLQQYLTNYNTVANPNNTNGKYLVPALTLLYDGSWQNGFWRQGLVWNELLQASIKSPLSDQDFIRNNMSIYYSLPINPEWNRLLFGANWGFITVDDIQNVAPNFRFYAGGVSNLLGYPFLSQGPSINGNVTGGRYLATGLAGIEQRIYGNFSSMLYYNLGNAANKPNFSDVEILRAAGIGLSYKTPLGPFMVFFTRTLNHNDEHWRFDLSIGISL</sequence>